<organism evidence="1 2">
    <name type="scientific">Leucocoprinus leucothites</name>
    <dbReference type="NCBI Taxonomy" id="201217"/>
    <lineage>
        <taxon>Eukaryota</taxon>
        <taxon>Fungi</taxon>
        <taxon>Dikarya</taxon>
        <taxon>Basidiomycota</taxon>
        <taxon>Agaricomycotina</taxon>
        <taxon>Agaricomycetes</taxon>
        <taxon>Agaricomycetidae</taxon>
        <taxon>Agaricales</taxon>
        <taxon>Agaricineae</taxon>
        <taxon>Agaricaceae</taxon>
        <taxon>Leucocoprinus</taxon>
    </lineage>
</organism>
<dbReference type="Proteomes" id="UP000559027">
    <property type="component" value="Unassembled WGS sequence"/>
</dbReference>
<evidence type="ECO:0000313" key="1">
    <source>
        <dbReference type="EMBL" id="KAF5354249.1"/>
    </source>
</evidence>
<accession>A0A8H5D6U5</accession>
<comment type="caution">
    <text evidence="1">The sequence shown here is derived from an EMBL/GenBank/DDBJ whole genome shotgun (WGS) entry which is preliminary data.</text>
</comment>
<dbReference type="AlphaFoldDB" id="A0A8H5D6U5"/>
<reference evidence="1 2" key="1">
    <citation type="journal article" date="2020" name="ISME J.">
        <title>Uncovering the hidden diversity of litter-decomposition mechanisms in mushroom-forming fungi.</title>
        <authorList>
            <person name="Floudas D."/>
            <person name="Bentzer J."/>
            <person name="Ahren D."/>
            <person name="Johansson T."/>
            <person name="Persson P."/>
            <person name="Tunlid A."/>
        </authorList>
    </citation>
    <scope>NUCLEOTIDE SEQUENCE [LARGE SCALE GENOMIC DNA]</scope>
    <source>
        <strain evidence="1 2">CBS 146.42</strain>
    </source>
</reference>
<gene>
    <name evidence="1" type="ORF">D9756_006908</name>
</gene>
<protein>
    <submittedName>
        <fullName evidence="1">Uncharacterized protein</fullName>
    </submittedName>
</protein>
<dbReference type="EMBL" id="JAACJO010000009">
    <property type="protein sequence ID" value="KAF5354249.1"/>
    <property type="molecule type" value="Genomic_DNA"/>
</dbReference>
<keyword evidence="2" id="KW-1185">Reference proteome</keyword>
<name>A0A8H5D6U5_9AGAR</name>
<proteinExistence type="predicted"/>
<evidence type="ECO:0000313" key="2">
    <source>
        <dbReference type="Proteomes" id="UP000559027"/>
    </source>
</evidence>
<sequence>MLVYFGKAELQIILILAFQGSRIPIWPVHNVDELKIEMVRKARKEAQEGANGNPPAAIRAWMIQRVGTAPTLYRGCAAR</sequence>